<comment type="caution">
    <text evidence="2">The sequence shown here is derived from an EMBL/GenBank/DDBJ whole genome shotgun (WGS) entry which is preliminary data.</text>
</comment>
<dbReference type="PROSITE" id="PS51186">
    <property type="entry name" value="GNAT"/>
    <property type="match status" value="2"/>
</dbReference>
<dbReference type="EMBL" id="JAVXUP010000023">
    <property type="protein sequence ID" value="KAK3042172.1"/>
    <property type="molecule type" value="Genomic_DNA"/>
</dbReference>
<organism evidence="2 3">
    <name type="scientific">Escallonia herrerae</name>
    <dbReference type="NCBI Taxonomy" id="1293975"/>
    <lineage>
        <taxon>Eukaryota</taxon>
        <taxon>Viridiplantae</taxon>
        <taxon>Streptophyta</taxon>
        <taxon>Embryophyta</taxon>
        <taxon>Tracheophyta</taxon>
        <taxon>Spermatophyta</taxon>
        <taxon>Magnoliopsida</taxon>
        <taxon>eudicotyledons</taxon>
        <taxon>Gunneridae</taxon>
        <taxon>Pentapetalae</taxon>
        <taxon>asterids</taxon>
        <taxon>campanulids</taxon>
        <taxon>Escalloniales</taxon>
        <taxon>Escalloniaceae</taxon>
        <taxon>Escallonia</taxon>
    </lineage>
</organism>
<dbReference type="PANTHER" id="PTHR46067:SF26">
    <property type="entry name" value="N-ACETYLTRANSFERASE DOMAIN-CONTAINING PROTEIN"/>
    <property type="match status" value="1"/>
</dbReference>
<dbReference type="Pfam" id="PF13302">
    <property type="entry name" value="Acetyltransf_3"/>
    <property type="match status" value="2"/>
</dbReference>
<dbReference type="AlphaFoldDB" id="A0AA88X8X2"/>
<evidence type="ECO:0000313" key="2">
    <source>
        <dbReference type="EMBL" id="KAK3042172.1"/>
    </source>
</evidence>
<evidence type="ECO:0000313" key="3">
    <source>
        <dbReference type="Proteomes" id="UP001188597"/>
    </source>
</evidence>
<gene>
    <name evidence="2" type="ORF">RJ639_001292</name>
</gene>
<dbReference type="Gene3D" id="3.40.630.30">
    <property type="match status" value="2"/>
</dbReference>
<feature type="domain" description="N-acetyltransferase" evidence="1">
    <location>
        <begin position="205"/>
        <end position="365"/>
    </location>
</feature>
<dbReference type="GO" id="GO:0016747">
    <property type="term" value="F:acyltransferase activity, transferring groups other than amino-acyl groups"/>
    <property type="evidence" value="ECO:0007669"/>
    <property type="project" value="InterPro"/>
</dbReference>
<proteinExistence type="predicted"/>
<feature type="domain" description="N-acetyltransferase" evidence="1">
    <location>
        <begin position="8"/>
        <end position="168"/>
    </location>
</feature>
<dbReference type="SUPFAM" id="SSF55729">
    <property type="entry name" value="Acyl-CoA N-acyltransferases (Nat)"/>
    <property type="match status" value="2"/>
</dbReference>
<dbReference type="InterPro" id="IPR016181">
    <property type="entry name" value="Acyl_CoA_acyltransferase"/>
</dbReference>
<dbReference type="PANTHER" id="PTHR46067">
    <property type="entry name" value="ACYL-COA N-ACYLTRANSFERASES (NAT) SUPERFAMILY PROTEIN"/>
    <property type="match status" value="1"/>
</dbReference>
<accession>A0AA88X8X2</accession>
<protein>
    <recommendedName>
        <fullName evidence="1">N-acetyltransferase domain-containing protein</fullName>
    </recommendedName>
</protein>
<reference evidence="2" key="1">
    <citation type="submission" date="2022-12" db="EMBL/GenBank/DDBJ databases">
        <title>Draft genome assemblies for two species of Escallonia (Escalloniales).</title>
        <authorList>
            <person name="Chanderbali A."/>
            <person name="Dervinis C."/>
            <person name="Anghel I."/>
            <person name="Soltis D."/>
            <person name="Soltis P."/>
            <person name="Zapata F."/>
        </authorList>
    </citation>
    <scope>NUCLEOTIDE SEQUENCE</scope>
    <source>
        <strain evidence="2">UCBG64.0493</strain>
        <tissue evidence="2">Leaf</tissue>
    </source>
</reference>
<name>A0AA88X8X2_9ASTE</name>
<dbReference type="Proteomes" id="UP001188597">
    <property type="component" value="Unassembled WGS sequence"/>
</dbReference>
<dbReference type="InterPro" id="IPR000182">
    <property type="entry name" value="GNAT_dom"/>
</dbReference>
<evidence type="ECO:0000259" key="1">
    <source>
        <dbReference type="PROSITE" id="PS51186"/>
    </source>
</evidence>
<keyword evidence="3" id="KW-1185">Reference proteome</keyword>
<sequence>MDDEYLDISLRLLDPSDIDDFMVWATDDKVSKFCSWDTYKSKEDAMSFIVNVVVPHRWFRAICLKGRPVGAISVAPNEGNESCRAELGYVLASEYWGKGIVARAVKLVAPTVFVEWPHLERLEALVDVENSGSQRVLDKVGFKREGVLRKYFLLKGRPRDMVMFSLLRTELHCLFEEFHESVTVIDKASESLNGATEMDDEYLDISLRLLDPSDIDDFMVWATDDKVSKFCSWDTYKSKEDAMSFIVNVVLPHPWFRAICLKGRPVGAILVRPNEGNESIRAKLGYVLAFEYWGKGIVARAVKLVASTIFVEWPHLERLEALVDVENSGSQRVLDKVGFKREGVLRKYFLLKGRPRDMVMFSRLRTELHCLFEEFHESVTVIDKVSESLDGL</sequence>